<feature type="repeat" description="WD" evidence="3">
    <location>
        <begin position="1080"/>
        <end position="1120"/>
    </location>
</feature>
<dbReference type="Pfam" id="PF22939">
    <property type="entry name" value="WHD_GPIID"/>
    <property type="match status" value="1"/>
</dbReference>
<reference evidence="5 6" key="1">
    <citation type="journal article" date="2017" name="Genome Announc.">
        <title>Genome sequence of the saprophytic ascomycete Epicoccum nigrum ICMP 19927 strain isolated from New Zealand.</title>
        <authorList>
            <person name="Fokin M."/>
            <person name="Fleetwood D."/>
            <person name="Weir B.S."/>
            <person name="Villas-Boas S.G."/>
        </authorList>
    </citation>
    <scope>NUCLEOTIDE SEQUENCE [LARGE SCALE GENOMIC DNA]</scope>
    <source>
        <strain evidence="5 6">ICMP 19927</strain>
    </source>
</reference>
<dbReference type="InterPro" id="IPR054471">
    <property type="entry name" value="GPIID_WHD"/>
</dbReference>
<name>A0A1Y2MDZ5_EPING</name>
<dbReference type="PANTHER" id="PTHR44129">
    <property type="entry name" value="WD REPEAT-CONTAINING PROTEIN POP1"/>
    <property type="match status" value="1"/>
</dbReference>
<dbReference type="Proteomes" id="UP000193240">
    <property type="component" value="Unassembled WGS sequence"/>
</dbReference>
<feature type="repeat" description="WD" evidence="3">
    <location>
        <begin position="996"/>
        <end position="1037"/>
    </location>
</feature>
<dbReference type="SMART" id="SM00320">
    <property type="entry name" value="WD40"/>
    <property type="match status" value="12"/>
</dbReference>
<dbReference type="InterPro" id="IPR027417">
    <property type="entry name" value="P-loop_NTPase"/>
</dbReference>
<dbReference type="CDD" id="cd00200">
    <property type="entry name" value="WD40"/>
    <property type="match status" value="2"/>
</dbReference>
<feature type="repeat" description="WD" evidence="3">
    <location>
        <begin position="1249"/>
        <end position="1289"/>
    </location>
</feature>
<keyword evidence="2" id="KW-0677">Repeat</keyword>
<dbReference type="Pfam" id="PF00400">
    <property type="entry name" value="WD40"/>
    <property type="match status" value="12"/>
</dbReference>
<dbReference type="PROSITE" id="PS50837">
    <property type="entry name" value="NACHT"/>
    <property type="match status" value="1"/>
</dbReference>
<accession>A0A1Y2MDZ5</accession>
<dbReference type="PROSITE" id="PS00678">
    <property type="entry name" value="WD_REPEATS_1"/>
    <property type="match status" value="5"/>
</dbReference>
<dbReference type="InterPro" id="IPR007111">
    <property type="entry name" value="NACHT_NTPase"/>
</dbReference>
<gene>
    <name evidence="5" type="ORF">B5807_01337</name>
</gene>
<protein>
    <recommendedName>
        <fullName evidence="4">NACHT domain-containing protein</fullName>
    </recommendedName>
</protein>
<evidence type="ECO:0000313" key="6">
    <source>
        <dbReference type="Proteomes" id="UP000193240"/>
    </source>
</evidence>
<feature type="repeat" description="WD" evidence="3">
    <location>
        <begin position="1214"/>
        <end position="1248"/>
    </location>
</feature>
<dbReference type="InterPro" id="IPR019775">
    <property type="entry name" value="WD40_repeat_CS"/>
</dbReference>
<dbReference type="PROSITE" id="PS50082">
    <property type="entry name" value="WD_REPEATS_2"/>
    <property type="match status" value="12"/>
</dbReference>
<dbReference type="SUPFAM" id="SSF50978">
    <property type="entry name" value="WD40 repeat-like"/>
    <property type="match status" value="2"/>
</dbReference>
<dbReference type="InterPro" id="IPR001680">
    <property type="entry name" value="WD40_rpt"/>
</dbReference>
<evidence type="ECO:0000313" key="5">
    <source>
        <dbReference type="EMBL" id="OSS54009.1"/>
    </source>
</evidence>
<dbReference type="PRINTS" id="PR00320">
    <property type="entry name" value="GPROTEINBRPT"/>
</dbReference>
<evidence type="ECO:0000256" key="2">
    <source>
        <dbReference type="ARBA" id="ARBA00022737"/>
    </source>
</evidence>
<dbReference type="InterPro" id="IPR056884">
    <property type="entry name" value="NPHP3-like_N"/>
</dbReference>
<dbReference type="InterPro" id="IPR010730">
    <property type="entry name" value="HET"/>
</dbReference>
<feature type="repeat" description="WD" evidence="3">
    <location>
        <begin position="828"/>
        <end position="869"/>
    </location>
</feature>
<dbReference type="InterPro" id="IPR036322">
    <property type="entry name" value="WD40_repeat_dom_sf"/>
</dbReference>
<dbReference type="InParanoid" id="A0A1Y2MDZ5"/>
<proteinExistence type="predicted"/>
<keyword evidence="1 3" id="KW-0853">WD repeat</keyword>
<dbReference type="InterPro" id="IPR050349">
    <property type="entry name" value="WD_LIS1/nudF_dynein_reg"/>
</dbReference>
<feature type="repeat" description="WD" evidence="3">
    <location>
        <begin position="912"/>
        <end position="953"/>
    </location>
</feature>
<feature type="repeat" description="WD" evidence="3">
    <location>
        <begin position="1290"/>
        <end position="1330"/>
    </location>
</feature>
<feature type="repeat" description="WD" evidence="3">
    <location>
        <begin position="1163"/>
        <end position="1204"/>
    </location>
</feature>
<dbReference type="Gene3D" id="2.130.10.10">
    <property type="entry name" value="YVTN repeat-like/Quinoprotein amine dehydrogenase"/>
    <property type="match status" value="4"/>
</dbReference>
<dbReference type="EMBL" id="KZ107838">
    <property type="protein sequence ID" value="OSS54009.1"/>
    <property type="molecule type" value="Genomic_DNA"/>
</dbReference>
<dbReference type="Pfam" id="PF24883">
    <property type="entry name" value="NPHP3_N"/>
    <property type="match status" value="1"/>
</dbReference>
<dbReference type="STRING" id="105696.A0A1Y2MDZ5"/>
<evidence type="ECO:0000259" key="4">
    <source>
        <dbReference type="PROSITE" id="PS50837"/>
    </source>
</evidence>
<dbReference type="Gene3D" id="3.40.50.300">
    <property type="entry name" value="P-loop containing nucleotide triphosphate hydrolases"/>
    <property type="match status" value="1"/>
</dbReference>
<keyword evidence="6" id="KW-1185">Reference proteome</keyword>
<dbReference type="PROSITE" id="PS50294">
    <property type="entry name" value="WD_REPEATS_REGION"/>
    <property type="match status" value="10"/>
</dbReference>
<dbReference type="InterPro" id="IPR020472">
    <property type="entry name" value="WD40_PAC1"/>
</dbReference>
<dbReference type="InterPro" id="IPR015943">
    <property type="entry name" value="WD40/YVTN_repeat-like_dom_sf"/>
</dbReference>
<dbReference type="SUPFAM" id="SSF52540">
    <property type="entry name" value="P-loop containing nucleoside triphosphate hydrolases"/>
    <property type="match status" value="1"/>
</dbReference>
<organism evidence="5 6">
    <name type="scientific">Epicoccum nigrum</name>
    <name type="common">Soil fungus</name>
    <name type="synonym">Epicoccum purpurascens</name>
    <dbReference type="NCBI Taxonomy" id="105696"/>
    <lineage>
        <taxon>Eukaryota</taxon>
        <taxon>Fungi</taxon>
        <taxon>Dikarya</taxon>
        <taxon>Ascomycota</taxon>
        <taxon>Pezizomycotina</taxon>
        <taxon>Dothideomycetes</taxon>
        <taxon>Pleosporomycetidae</taxon>
        <taxon>Pleosporales</taxon>
        <taxon>Pleosporineae</taxon>
        <taxon>Didymellaceae</taxon>
        <taxon>Epicoccum</taxon>
    </lineage>
</organism>
<evidence type="ECO:0000256" key="3">
    <source>
        <dbReference type="PROSITE-ProRule" id="PRU00221"/>
    </source>
</evidence>
<dbReference type="OMA" id="ITCHGQN"/>
<feature type="repeat" description="WD" evidence="3">
    <location>
        <begin position="870"/>
        <end position="911"/>
    </location>
</feature>
<feature type="repeat" description="WD" evidence="3">
    <location>
        <begin position="1121"/>
        <end position="1162"/>
    </location>
</feature>
<feature type="repeat" description="WD" evidence="3">
    <location>
        <begin position="954"/>
        <end position="995"/>
    </location>
</feature>
<feature type="domain" description="NACHT" evidence="4">
    <location>
        <begin position="299"/>
        <end position="455"/>
    </location>
</feature>
<sequence>MRLLYHRKEDEQLAITEPFKETSTIPPYAILSHTWGNDKDEVTFEEITNNIGQEKLGYQKIEECGKQARRDNLQYFWVDTCCIDKADNAELSFAIRSMFRWYRDAARCYVYLPDVTTPTLSAVREGSLQAWQSEFQQCRWFTRGWTLQELLAPRVVEFFSADWHKLGDRTSLNARIHKITTIPQEVLKGASFFQSSVEERFRWRQTRVTKLEEDSAYSLSGLFGVDIAPVYGEGMKEALKRLRVEIQKQKECLRDLRLSDPIDDKRRIEDMKGGLIQGSWQWVLSNSNFKQWCNDAKSQLLWIRGDPGKGKTMMLCGIINELQGKVAVSSPISYFFCQATDSRINSTAAVLRGLLYMLISQEPSLTSHVRLKYDNAGKSIFEDANALLNLSEFFINVLRDSNLGKTYIVVDALDECVRDMPKLLDIIAKQCSESSNVKWIVSSRNLTDIEEQLDQVGHVLSLELNAKSVTAAVENFISRKIEHLEQKNRLRPEDRSFVAQYLTENAKGTFLWVALVCQDLMATKKWKVVEKLSSFPPGLNELYDRMLQQVQVSGSAEICQRILAIVATSYRPVTISESFTLVEVLDNFVDDLESFQDIIRLCGSFLTLRDDTIYFVHQSAQDFLLEQASRVIFPHGKESVHDAIFSRSLASLSNSLHRDLYGLCAPGISVNDIKIPAPDPLAATRYSLVHWVDHLCDSRFNSRKHDHKDLQVMNIIHDFLKAKFLYWLEGLSLCGSIAKGVVSITRLHSLAQEYLGQDQLTDLLEDAHRFILYHKGSIESYPLQSYASALLFSPTRSVIRQLFQHEEQSGITVTPPMSSEWSACLQTLEGHAAELLSVAFTYDGTHLASGSIDKTVKIWDVDSGICLRTLKGHENEVSSVDFSYDASLIVSTSYDGTVIVWDTASGTSLKTLYGHHHPTISAVFSNDAIRIASASYDETIKIWDTESGACLKTLKGHGDKVLSVVFSHDDKRLASASCDQTIMIWDPDSGESIRVLKGHTKAIRSVTFSPNSTKIASGGEDLTIKIWDSETGTCLHTIAEHTRFIQSVAFSHDNAWLASGSGDRSIRIYDANSGSHHQTLMGHNEWVTSLAFSCAGQLASACLDGKVRIWSMSSEACEQTSEEHYDWITCVAVTRDTRFLASSSGDMTIKLWDTGSRSCLQTFYGHENEVWTVAFSPNAVCLASVSSDKTVKIWDTRSGVCLHSLEGSHSGDGLSALAFSEDSRWVAAVSSDDTVKIWCVDSGVCLHRLEGHSSSWVSVSFSPDGARVATTCGGTIKIWDTGSGACLRVMEAHDSDIRSLAFSRDTLWLASTSENFIKIWDARSWTCLSKLDFDESPTKIWFNDEKSCLHTELGALAIVSSESSGVALVPQHPNCQQIAVGRERNSQILAWIKHGLENVLYLPSEYQPYRSAVAEDTIFLGVGSGKVWGCSVIKKLKK</sequence>
<evidence type="ECO:0000256" key="1">
    <source>
        <dbReference type="ARBA" id="ARBA00022574"/>
    </source>
</evidence>
<dbReference type="FunFam" id="3.40.50.300:FF:001638">
    <property type="entry name" value="NACHT and WD40 domain protein"/>
    <property type="match status" value="1"/>
</dbReference>
<feature type="repeat" description="WD" evidence="3">
    <location>
        <begin position="1038"/>
        <end position="1079"/>
    </location>
</feature>
<dbReference type="Pfam" id="PF06985">
    <property type="entry name" value="HET"/>
    <property type="match status" value="1"/>
</dbReference>